<evidence type="ECO:0000313" key="4">
    <source>
        <dbReference type="Proteomes" id="UP001596119"/>
    </source>
</evidence>
<keyword evidence="4" id="KW-1185">Reference proteome</keyword>
<dbReference type="Pfam" id="PF04536">
    <property type="entry name" value="TPM_phosphatase"/>
    <property type="match status" value="1"/>
</dbReference>
<protein>
    <submittedName>
        <fullName evidence="3">TPM domain-containing protein</fullName>
    </submittedName>
</protein>
<dbReference type="EMBL" id="JBHSQK010000017">
    <property type="protein sequence ID" value="MFC5948419.1"/>
    <property type="molecule type" value="Genomic_DNA"/>
</dbReference>
<sequence>MAGVALPKEITVRRFAALAALLVLPFLLLPAGAAADPPFRVPDRVTDRAGALDAAGRARVAEAVDRLRADRGYDLFVVYVRSFDGRDGQQWADATATASQLGRDQVLLAVATGDRVYGLSVDDGFPESDASIVRVRHDALEPALARGDWAGAAVGLADGLRETGSGVSIPLLVGGGVVVAGGAAWLVSRRRRPSPSPAPAPVPAGPPDPAPGESTETLAYRASQALLQVDDAVGTSERELSAARAHFGEEAVAGFAAALEASRADMLAAFEIRQRLDDEVPETEAEQRASHAEIIRLATQADDRLDAQVDAFDRLRALEADAGGYVDGVAARLFGLIARVPEAERAWAELAARWATTALEPVADHLPQARALLADAQKELDEARTRLAASQPAYAVVDGRAAEDAATQAETLLDGLTRRGTELTEAAGRVPAARAGVEQDLAEAAALPGVDAGVLARARAVVKAADLAARGSGDGPGPGAGASTTGGAPGLPDPIAALRLLDEAGVALDAAIAGARETAERARRTSAALQQALVTARSAVAAAADFVSTRRGAVGATARTRLAEAQRHLAAATAGGDAAAALREAQQAEARAQEALELARADVSRWSGPSGGGSGFGGELGALVLGGILSEAMRGGGYRGGFGGGGGVGGGAVGGGGRGGRVPGSFGGSSSRGRRGGGGRF</sequence>
<feature type="compositionally biased region" description="Pro residues" evidence="1">
    <location>
        <begin position="194"/>
        <end position="210"/>
    </location>
</feature>
<dbReference type="RefSeq" id="WP_379565473.1">
    <property type="nucleotide sequence ID" value="NZ_JBHSQK010000017.1"/>
</dbReference>
<feature type="region of interest" description="Disordered" evidence="1">
    <location>
        <begin position="654"/>
        <end position="681"/>
    </location>
</feature>
<feature type="domain" description="TPM" evidence="2">
    <location>
        <begin position="45"/>
        <end position="161"/>
    </location>
</feature>
<evidence type="ECO:0000259" key="2">
    <source>
        <dbReference type="Pfam" id="PF04536"/>
    </source>
</evidence>
<reference evidence="4" key="1">
    <citation type="journal article" date="2019" name="Int. J. Syst. Evol. Microbiol.">
        <title>The Global Catalogue of Microorganisms (GCM) 10K type strain sequencing project: providing services to taxonomists for standard genome sequencing and annotation.</title>
        <authorList>
            <consortium name="The Broad Institute Genomics Platform"/>
            <consortium name="The Broad Institute Genome Sequencing Center for Infectious Disease"/>
            <person name="Wu L."/>
            <person name="Ma J."/>
        </authorList>
    </citation>
    <scope>NUCLEOTIDE SEQUENCE [LARGE SCALE GENOMIC DNA]</scope>
    <source>
        <strain evidence="4">CGMCC 4.7397</strain>
    </source>
</reference>
<dbReference type="Proteomes" id="UP001596119">
    <property type="component" value="Unassembled WGS sequence"/>
</dbReference>
<evidence type="ECO:0000313" key="3">
    <source>
        <dbReference type="EMBL" id="MFC5948419.1"/>
    </source>
</evidence>
<organism evidence="3 4">
    <name type="scientific">Pseudonocardia lutea</name>
    <dbReference type="NCBI Taxonomy" id="2172015"/>
    <lineage>
        <taxon>Bacteria</taxon>
        <taxon>Bacillati</taxon>
        <taxon>Actinomycetota</taxon>
        <taxon>Actinomycetes</taxon>
        <taxon>Pseudonocardiales</taxon>
        <taxon>Pseudonocardiaceae</taxon>
        <taxon>Pseudonocardia</taxon>
    </lineage>
</organism>
<feature type="region of interest" description="Disordered" evidence="1">
    <location>
        <begin position="469"/>
        <end position="488"/>
    </location>
</feature>
<name>A0ABW1I7R5_9PSEU</name>
<dbReference type="InterPro" id="IPR007621">
    <property type="entry name" value="TPM_dom"/>
</dbReference>
<comment type="caution">
    <text evidence="3">The sequence shown here is derived from an EMBL/GenBank/DDBJ whole genome shotgun (WGS) entry which is preliminary data.</text>
</comment>
<dbReference type="Gene3D" id="3.10.310.50">
    <property type="match status" value="1"/>
</dbReference>
<feature type="compositionally biased region" description="Gly residues" evidence="1">
    <location>
        <begin position="654"/>
        <end position="667"/>
    </location>
</feature>
<feature type="compositionally biased region" description="Basic residues" evidence="1">
    <location>
        <begin position="672"/>
        <end position="681"/>
    </location>
</feature>
<accession>A0ABW1I7R5</accession>
<feature type="region of interest" description="Disordered" evidence="1">
    <location>
        <begin position="190"/>
        <end position="215"/>
    </location>
</feature>
<evidence type="ECO:0000256" key="1">
    <source>
        <dbReference type="SAM" id="MobiDB-lite"/>
    </source>
</evidence>
<gene>
    <name evidence="3" type="ORF">ACFQH9_09055</name>
</gene>
<proteinExistence type="predicted"/>